<dbReference type="Proteomes" id="UP001234297">
    <property type="component" value="Chromosome 5"/>
</dbReference>
<accession>A0ACC2M6S6</accession>
<comment type="caution">
    <text evidence="1">The sequence shown here is derived from an EMBL/GenBank/DDBJ whole genome shotgun (WGS) entry which is preliminary data.</text>
</comment>
<proteinExistence type="predicted"/>
<keyword evidence="2" id="KW-1185">Reference proteome</keyword>
<evidence type="ECO:0000313" key="2">
    <source>
        <dbReference type="Proteomes" id="UP001234297"/>
    </source>
</evidence>
<evidence type="ECO:0000313" key="1">
    <source>
        <dbReference type="EMBL" id="KAJ8641335.1"/>
    </source>
</evidence>
<dbReference type="EMBL" id="CM056813">
    <property type="protein sequence ID" value="KAJ8641335.1"/>
    <property type="molecule type" value="Genomic_DNA"/>
</dbReference>
<name>A0ACC2M6S6_PERAE</name>
<sequence>MTAISIRPPLFEPLRLDSSLKLGFISASSESNAALDQKIKSWLGFSGLARLKFLPPVKAMEESRLVYENRNQDNAEALQSDSNDLAAKSETNGVMMSSIGKSTNIVWQECSIGKLDREKLLGQKGCVIWITGLSGSGKSTLACALSQALHSTGKLTYILDGDNVRHGLNKDLGFKAEDRAENIRRIGEVAKLFADAGVICIASLISPYRRDRDACRALMPDANFIEVFMNVPLEVCEARDPKGLYKLARAGKIKGFTGIDDPYEPPLNCEIEIRHDGVSASPNDMARRCLAEPLKPQYGGGILLNSEFNHGLRGWSKFGPGKIEQRVSKGGNNFIVAHSRKEPYDSFSQKLYMKKELLYTFSAWIQVSEGKAPVTAVFKTAAGFMNAGTVRAEAGCWSMLKGGLTVNVSGPAEVYFESKNIGVEIWVDSVSLQPFTQEQWRSHQDESIEKNHQVNEFMQARKTRVRFHVANPDGTSLAGATVSISIKKASFPFGCAITSSILNNVAYQNWFTSRFSVTVFQNEMKWYSTEKIQGKEDYSVADAMVAFAKKNGIPIRGHNILWDDPHYQLDWVSSLGQDQLRAAVGKRVSSIVTRYRGQVIGWDVVNENMHFNFFESRLEGNTSTEVFQTAHNLDPNTPMFINEYNTIEDSRDPIVTPDKYLAKLREVQNQGPTAIGLEGHFDTPNIPYMRASIDTLAAAKLPIWLTEVDVDQGPNQATFLEEILREGHAHPAVQGMLMWAGWEPNVSNYRMHLTDDNFKNLPTGDVVDKLIDEWRPANIAGATNKDGFFEVSLFHGDYDVTVSHPLRNSSMRTHSLKVVPQTVNENTFHVKIQA</sequence>
<protein>
    <submittedName>
        <fullName evidence="1">Uncharacterized protein</fullName>
    </submittedName>
</protein>
<reference evidence="1 2" key="1">
    <citation type="journal article" date="2022" name="Hortic Res">
        <title>A haplotype resolved chromosomal level avocado genome allows analysis of novel avocado genes.</title>
        <authorList>
            <person name="Nath O."/>
            <person name="Fletcher S.J."/>
            <person name="Hayward A."/>
            <person name="Shaw L.M."/>
            <person name="Masouleh A.K."/>
            <person name="Furtado A."/>
            <person name="Henry R.J."/>
            <person name="Mitter N."/>
        </authorList>
    </citation>
    <scope>NUCLEOTIDE SEQUENCE [LARGE SCALE GENOMIC DNA]</scope>
    <source>
        <strain evidence="2">cv. Hass</strain>
    </source>
</reference>
<organism evidence="1 2">
    <name type="scientific">Persea americana</name>
    <name type="common">Avocado</name>
    <dbReference type="NCBI Taxonomy" id="3435"/>
    <lineage>
        <taxon>Eukaryota</taxon>
        <taxon>Viridiplantae</taxon>
        <taxon>Streptophyta</taxon>
        <taxon>Embryophyta</taxon>
        <taxon>Tracheophyta</taxon>
        <taxon>Spermatophyta</taxon>
        <taxon>Magnoliopsida</taxon>
        <taxon>Magnoliidae</taxon>
        <taxon>Laurales</taxon>
        <taxon>Lauraceae</taxon>
        <taxon>Persea</taxon>
    </lineage>
</organism>
<gene>
    <name evidence="1" type="ORF">MRB53_018029</name>
</gene>